<feature type="transmembrane region" description="Helical" evidence="1">
    <location>
        <begin position="250"/>
        <end position="268"/>
    </location>
</feature>
<dbReference type="STRING" id="1703779.AMJ83_10700"/>
<dbReference type="AlphaFoldDB" id="A0A0S8FPA5"/>
<feature type="transmembrane region" description="Helical" evidence="1">
    <location>
        <begin position="14"/>
        <end position="33"/>
    </location>
</feature>
<keyword evidence="1" id="KW-0812">Transmembrane</keyword>
<evidence type="ECO:0000256" key="1">
    <source>
        <dbReference type="SAM" id="Phobius"/>
    </source>
</evidence>
<comment type="caution">
    <text evidence="2">The sequence shown here is derived from an EMBL/GenBank/DDBJ whole genome shotgun (WGS) entry which is preliminary data.</text>
</comment>
<reference evidence="2 3" key="1">
    <citation type="journal article" date="2015" name="Microbiome">
        <title>Genomic resolution of linkages in carbon, nitrogen, and sulfur cycling among widespread estuary sediment bacteria.</title>
        <authorList>
            <person name="Baker B.J."/>
            <person name="Lazar C.S."/>
            <person name="Teske A.P."/>
            <person name="Dick G.J."/>
        </authorList>
    </citation>
    <scope>NUCLEOTIDE SEQUENCE [LARGE SCALE GENOMIC DNA]</scope>
    <source>
        <strain evidence="2">SM23_42</strain>
    </source>
</reference>
<dbReference type="Proteomes" id="UP000051373">
    <property type="component" value="Unassembled WGS sequence"/>
</dbReference>
<accession>A0A0S8FPA5</accession>
<name>A0A0S8FPA5_UNCW3</name>
<sequence>MNIIERFEAVDRRIIFLLIILAVVIPLLFPIGLKIEVSDPVQRFYNAIEELEPGSFVLLSAEYDASTMPEVYPMNEALVSHCFSKDLKIVSIGLWPQGVSLNQEAMEQGAREYEKEYGVDYVNLGYKAGGIVVISALGEDIPTTFPQDYALRPIEQFKIMEGIENLDNIDLIVSLSAGDPGVREWVMIAHGRYGKNVCGGVTAVSAPAFYPFLNAGQLKGLMGGMKGAAEYETLLKQTGTASAGMDAQSIAHGLIIFFILFANFFYFMGKRRRR</sequence>
<keyword evidence="1" id="KW-1133">Transmembrane helix</keyword>
<evidence type="ECO:0000313" key="2">
    <source>
        <dbReference type="EMBL" id="KPK62511.1"/>
    </source>
</evidence>
<gene>
    <name evidence="2" type="ORF">AMJ83_10700</name>
</gene>
<evidence type="ECO:0000313" key="3">
    <source>
        <dbReference type="Proteomes" id="UP000051373"/>
    </source>
</evidence>
<proteinExistence type="predicted"/>
<dbReference type="EMBL" id="LJUJ01000034">
    <property type="protein sequence ID" value="KPK62511.1"/>
    <property type="molecule type" value="Genomic_DNA"/>
</dbReference>
<keyword evidence="1" id="KW-0472">Membrane</keyword>
<protein>
    <submittedName>
        <fullName evidence="2">Uncharacterized protein</fullName>
    </submittedName>
</protein>
<organism evidence="2 3">
    <name type="scientific">candidate division WOR_3 bacterium SM23_42</name>
    <dbReference type="NCBI Taxonomy" id="1703779"/>
    <lineage>
        <taxon>Bacteria</taxon>
        <taxon>Bacteria division WOR-3</taxon>
    </lineage>
</organism>